<evidence type="ECO:0000313" key="3">
    <source>
        <dbReference type="Proteomes" id="UP001431217"/>
    </source>
</evidence>
<keyword evidence="1" id="KW-1133">Transmembrane helix</keyword>
<keyword evidence="1" id="KW-0812">Transmembrane</keyword>
<keyword evidence="3" id="KW-1185">Reference proteome</keyword>
<dbReference type="RefSeq" id="WP_249472287.1">
    <property type="nucleotide sequence ID" value="NZ_JAMBEP010000001.1"/>
</dbReference>
<protein>
    <submittedName>
        <fullName evidence="2">DUF2007 domain-containing protein</fullName>
    </submittedName>
</protein>
<name>A0ABT0MGV8_9GAMM</name>
<evidence type="ECO:0000256" key="1">
    <source>
        <dbReference type="SAM" id="Phobius"/>
    </source>
</evidence>
<reference evidence="2 3" key="1">
    <citation type="submission" date="2022-05" db="EMBL/GenBank/DDBJ databases">
        <title>Luteimonas sp. SX5, whole genome shotgun sequencing project.</title>
        <authorList>
            <person name="Zhao G."/>
            <person name="Shen L."/>
        </authorList>
    </citation>
    <scope>NUCLEOTIDE SEQUENCE [LARGE SCALE GENOMIC DNA]</scope>
    <source>
        <strain evidence="2 3">SX5</strain>
    </source>
</reference>
<comment type="caution">
    <text evidence="2">The sequence shown here is derived from an EMBL/GenBank/DDBJ whole genome shotgun (WGS) entry which is preliminary data.</text>
</comment>
<sequence>MRQVFTSARLENVEAVAKMLEDDGIEVRITNGRSYKGSVRRNFSYREGSNEGPQPAVWIVKSEDQPRARAILREHGLIDSTRASEGAAAPTFIEVTPARAMRAPQNRVFKLKVGILLVIAAILGLMMFQNLGRWTSPPAAPAQPGAAPMPEALAQALFAEEIVPGDAKVACLSIDGKDAPLPLIEKLIRPNLAVAPGSSCVRVAAEGSGSYSRATRAPAVLVEINGFRTLPDGSMQVQYSAYRHRLRATYKTLEVKQVDGQWRIGRTLKHVSA</sequence>
<accession>A0ABT0MGV8</accession>
<organism evidence="2 3">
    <name type="scientific">Luteimonas galliterrae</name>
    <dbReference type="NCBI Taxonomy" id="2940486"/>
    <lineage>
        <taxon>Bacteria</taxon>
        <taxon>Pseudomonadati</taxon>
        <taxon>Pseudomonadota</taxon>
        <taxon>Gammaproteobacteria</taxon>
        <taxon>Lysobacterales</taxon>
        <taxon>Lysobacteraceae</taxon>
        <taxon>Luteimonas</taxon>
    </lineage>
</organism>
<proteinExistence type="predicted"/>
<evidence type="ECO:0000313" key="2">
    <source>
        <dbReference type="EMBL" id="MCL1634102.1"/>
    </source>
</evidence>
<feature type="transmembrane region" description="Helical" evidence="1">
    <location>
        <begin position="109"/>
        <end position="128"/>
    </location>
</feature>
<dbReference type="Proteomes" id="UP001431217">
    <property type="component" value="Unassembled WGS sequence"/>
</dbReference>
<dbReference type="EMBL" id="JAMBEP010000001">
    <property type="protein sequence ID" value="MCL1634102.1"/>
    <property type="molecule type" value="Genomic_DNA"/>
</dbReference>
<keyword evidence="1" id="KW-0472">Membrane</keyword>
<gene>
    <name evidence="2" type="ORF">M2650_05580</name>
</gene>